<keyword evidence="3" id="KW-1185">Reference proteome</keyword>
<organism evidence="2 3">
    <name type="scientific">Ameiurus melas</name>
    <name type="common">Black bullhead</name>
    <name type="synonym">Silurus melas</name>
    <dbReference type="NCBI Taxonomy" id="219545"/>
    <lineage>
        <taxon>Eukaryota</taxon>
        <taxon>Metazoa</taxon>
        <taxon>Chordata</taxon>
        <taxon>Craniata</taxon>
        <taxon>Vertebrata</taxon>
        <taxon>Euteleostomi</taxon>
        <taxon>Actinopterygii</taxon>
        <taxon>Neopterygii</taxon>
        <taxon>Teleostei</taxon>
        <taxon>Ostariophysi</taxon>
        <taxon>Siluriformes</taxon>
        <taxon>Ictaluridae</taxon>
        <taxon>Ameiurus</taxon>
    </lineage>
</organism>
<dbReference type="Proteomes" id="UP000593565">
    <property type="component" value="Unassembled WGS sequence"/>
</dbReference>
<feature type="region of interest" description="Disordered" evidence="1">
    <location>
        <begin position="28"/>
        <end position="48"/>
    </location>
</feature>
<comment type="caution">
    <text evidence="2">The sequence shown here is derived from an EMBL/GenBank/DDBJ whole genome shotgun (WGS) entry which is preliminary data.</text>
</comment>
<evidence type="ECO:0000313" key="2">
    <source>
        <dbReference type="EMBL" id="KAF4073786.1"/>
    </source>
</evidence>
<sequence length="82" mass="9069">MSCVTRATVNHTQRLHLRSSSNMCPHYSLKIPPKKRRRSSKTFKPLSHGSPLSLQLIAGETHLPACPFCCIFTGPKGSVHSL</sequence>
<name>A0A7J5ZTJ6_AMEME</name>
<evidence type="ECO:0000313" key="3">
    <source>
        <dbReference type="Proteomes" id="UP000593565"/>
    </source>
</evidence>
<dbReference type="EMBL" id="JAAGNN010000023">
    <property type="protein sequence ID" value="KAF4073786.1"/>
    <property type="molecule type" value="Genomic_DNA"/>
</dbReference>
<gene>
    <name evidence="2" type="ORF">AMELA_G00247350</name>
</gene>
<feature type="compositionally biased region" description="Basic residues" evidence="1">
    <location>
        <begin position="32"/>
        <end position="41"/>
    </location>
</feature>
<reference evidence="2 3" key="1">
    <citation type="submission" date="2020-02" db="EMBL/GenBank/DDBJ databases">
        <title>A chromosome-scale genome assembly of the black bullhead catfish (Ameiurus melas).</title>
        <authorList>
            <person name="Wen M."/>
            <person name="Zham M."/>
            <person name="Cabau C."/>
            <person name="Klopp C."/>
            <person name="Donnadieu C."/>
            <person name="Roques C."/>
            <person name="Bouchez O."/>
            <person name="Lampietro C."/>
            <person name="Jouanno E."/>
            <person name="Herpin A."/>
            <person name="Louis A."/>
            <person name="Berthelot C."/>
            <person name="Parey E."/>
            <person name="Roest-Crollius H."/>
            <person name="Braasch I."/>
            <person name="Postlethwait J."/>
            <person name="Robinson-Rechavi M."/>
            <person name="Echchiki A."/>
            <person name="Begum T."/>
            <person name="Montfort J."/>
            <person name="Schartl M."/>
            <person name="Bobe J."/>
            <person name="Guiguen Y."/>
        </authorList>
    </citation>
    <scope>NUCLEOTIDE SEQUENCE [LARGE SCALE GENOMIC DNA]</scope>
    <source>
        <strain evidence="2">M_S1</strain>
        <tissue evidence="2">Blood</tissue>
    </source>
</reference>
<dbReference type="AlphaFoldDB" id="A0A7J5ZTJ6"/>
<proteinExistence type="predicted"/>
<evidence type="ECO:0000256" key="1">
    <source>
        <dbReference type="SAM" id="MobiDB-lite"/>
    </source>
</evidence>
<protein>
    <submittedName>
        <fullName evidence="2">Uncharacterized protein</fullName>
    </submittedName>
</protein>
<accession>A0A7J5ZTJ6</accession>